<organism evidence="2 3">
    <name type="scientific">Levilactobacillus zymae</name>
    <dbReference type="NCBI Taxonomy" id="267363"/>
    <lineage>
        <taxon>Bacteria</taxon>
        <taxon>Bacillati</taxon>
        <taxon>Bacillota</taxon>
        <taxon>Bacilli</taxon>
        <taxon>Lactobacillales</taxon>
        <taxon>Lactobacillaceae</taxon>
        <taxon>Levilactobacillus</taxon>
    </lineage>
</organism>
<evidence type="ECO:0000313" key="2">
    <source>
        <dbReference type="EMBL" id="SMS13239.1"/>
    </source>
</evidence>
<dbReference type="EMBL" id="LT854705">
    <property type="protein sequence ID" value="SMS13239.1"/>
    <property type="molecule type" value="Genomic_DNA"/>
</dbReference>
<name>A0A1Y6JTG5_9LACO</name>
<evidence type="ECO:0000313" key="3">
    <source>
        <dbReference type="Proteomes" id="UP000195412"/>
    </source>
</evidence>
<dbReference type="KEGG" id="lzy:LZ3411_0189"/>
<gene>
    <name evidence="2" type="ORF">LZ3411_0189</name>
</gene>
<protein>
    <recommendedName>
        <fullName evidence="1">DUF4097 domain-containing protein</fullName>
    </recommendedName>
</protein>
<feature type="domain" description="DUF4097" evidence="1">
    <location>
        <begin position="21"/>
        <end position="160"/>
    </location>
</feature>
<dbReference type="Pfam" id="PF13349">
    <property type="entry name" value="DUF4097"/>
    <property type="match status" value="1"/>
</dbReference>
<dbReference type="Proteomes" id="UP000195412">
    <property type="component" value="Chromosome I"/>
</dbReference>
<dbReference type="InterPro" id="IPR025164">
    <property type="entry name" value="Toastrack_DUF4097"/>
</dbReference>
<evidence type="ECO:0000259" key="1">
    <source>
        <dbReference type="Pfam" id="PF13349"/>
    </source>
</evidence>
<accession>A0A1Y6JTG5</accession>
<dbReference type="AlphaFoldDB" id="A0A1Y6JTG5"/>
<reference evidence="3" key="1">
    <citation type="submission" date="2017-05" db="EMBL/GenBank/DDBJ databases">
        <authorList>
            <person name="Papadimitriou K."/>
        </authorList>
    </citation>
    <scope>NUCLEOTIDE SEQUENCE [LARGE SCALE GENOMIC DNA]</scope>
    <source>
        <strain evidence="3">ACA-DC 3411</strain>
    </source>
</reference>
<sequence length="191" mass="20778">MNTGTVKSLTIQRITVQMPQQLQLTVRTAVVHIQAGSTPQLRLANVSRGQYRVTQRNGVLRLTETAAGKHQLEIGRSPHITLTVPRATLKVVRVNQLNGTLNLTHLTVDHLEIHHQNGTTTGTALTLMGASRLVKTNGRTTLKRLQTSGLVVTVKNGQFKRNGQYQKTPYHQAGKAPLVITSGSGQVAVSE</sequence>
<proteinExistence type="predicted"/>